<reference evidence="8 9" key="1">
    <citation type="submission" date="2018-09" db="EMBL/GenBank/DDBJ databases">
        <authorList>
            <person name="Zhu H."/>
        </authorList>
    </citation>
    <scope>NUCLEOTIDE SEQUENCE [LARGE SCALE GENOMIC DNA]</scope>
    <source>
        <strain evidence="8 9">K1W22B-8</strain>
    </source>
</reference>
<dbReference type="Gene3D" id="3.60.15.10">
    <property type="entry name" value="Ribonuclease Z/Hydroxyacylglutathione hydrolase-like"/>
    <property type="match status" value="1"/>
</dbReference>
<gene>
    <name evidence="6 8" type="primary">pqqB</name>
    <name evidence="8" type="ORF">D3874_26035</name>
</gene>
<dbReference type="EMBL" id="QYUK01000016">
    <property type="protein sequence ID" value="RJF80582.1"/>
    <property type="molecule type" value="Genomic_DNA"/>
</dbReference>
<dbReference type="Proteomes" id="UP000284605">
    <property type="component" value="Unassembled WGS sequence"/>
</dbReference>
<keyword evidence="9" id="KW-1185">Reference proteome</keyword>
<comment type="caution">
    <text evidence="8">The sequence shown here is derived from an EMBL/GenBank/DDBJ whole genome shotgun (WGS) entry which is preliminary data.</text>
</comment>
<dbReference type="HAMAP" id="MF_00653">
    <property type="entry name" value="PQQ_syn_PqqB"/>
    <property type="match status" value="1"/>
</dbReference>
<evidence type="ECO:0000313" key="9">
    <source>
        <dbReference type="Proteomes" id="UP000284605"/>
    </source>
</evidence>
<comment type="similarity">
    <text evidence="2 6">Belongs to the PqqB family.</text>
</comment>
<dbReference type="InterPro" id="IPR001279">
    <property type="entry name" value="Metallo-B-lactamas"/>
</dbReference>
<dbReference type="OrthoDB" id="9778305at2"/>
<evidence type="ECO:0000256" key="2">
    <source>
        <dbReference type="ARBA" id="ARBA00008481"/>
    </source>
</evidence>
<dbReference type="UniPathway" id="UPA00539"/>
<organism evidence="8 9">
    <name type="scientific">Oleomonas cavernae</name>
    <dbReference type="NCBI Taxonomy" id="2320859"/>
    <lineage>
        <taxon>Bacteria</taxon>
        <taxon>Pseudomonadati</taxon>
        <taxon>Pseudomonadota</taxon>
        <taxon>Alphaproteobacteria</taxon>
        <taxon>Acetobacterales</taxon>
        <taxon>Acetobacteraceae</taxon>
        <taxon>Oleomonas</taxon>
    </lineage>
</organism>
<comment type="pathway">
    <text evidence="1 6">Cofactor biosynthesis; pyrroloquinoline quinone biosynthesis.</text>
</comment>
<proteinExistence type="inferred from homology"/>
<evidence type="ECO:0000256" key="3">
    <source>
        <dbReference type="ARBA" id="ARBA00015084"/>
    </source>
</evidence>
<keyword evidence="5 6" id="KW-0884">PQQ biosynthesis</keyword>
<accession>A0A418VTW0</accession>
<name>A0A418VTW0_9PROT</name>
<dbReference type="GO" id="GO:0018189">
    <property type="term" value="P:pyrroloquinoline quinone biosynthetic process"/>
    <property type="evidence" value="ECO:0007669"/>
    <property type="project" value="UniProtKB-UniRule"/>
</dbReference>
<protein>
    <recommendedName>
        <fullName evidence="3 6">Coenzyme PQQ synthesis protein B</fullName>
    </recommendedName>
    <alternativeName>
        <fullName evidence="6">Pyrroloquinoline quinone biosynthesis protein B</fullName>
    </alternativeName>
</protein>
<evidence type="ECO:0000259" key="7">
    <source>
        <dbReference type="Pfam" id="PF12706"/>
    </source>
</evidence>
<comment type="function">
    <text evidence="6">May be involved in the transport of PQQ or its precursor to the periplasm.</text>
</comment>
<sequence>MRILLLGTAAGGGFPQWNCRAPTSLKAWQGDPAAPQRTQASIAVSRDGAAWTLINASPDLRAQIMANPALWPAQAWPGEGLRHSPIADVVLTGGEIDFITGLLSLREGHRFALHGTAETLGTIDANPIFGALPAERVPRRPIALDVPFEVAGGVTVTAFDVAGKVPLYLEGAGNDLTGRKGTTIGLEITDDTRRVVFVPGCAAIDEALRRRIDGADLLLFDGTLWQDDEMILLGASAKTGYRMGHVSMSGPDGTMARLADLSIGRRIFIHINTTNPALVDGTSQRAAATAAGWHVPVDGEEIHL</sequence>
<dbReference type="RefSeq" id="WP_119782634.1">
    <property type="nucleotide sequence ID" value="NZ_QYUK01000016.1"/>
</dbReference>
<dbReference type="NCBIfam" id="TIGR02108">
    <property type="entry name" value="PQQ_syn_pqqB"/>
    <property type="match status" value="1"/>
</dbReference>
<keyword evidence="4 6" id="KW-0813">Transport</keyword>
<dbReference type="AlphaFoldDB" id="A0A418VTW0"/>
<dbReference type="InterPro" id="IPR011842">
    <property type="entry name" value="PQQ_synth_PqqB"/>
</dbReference>
<dbReference type="SUPFAM" id="SSF56281">
    <property type="entry name" value="Metallo-hydrolase/oxidoreductase"/>
    <property type="match status" value="1"/>
</dbReference>
<evidence type="ECO:0000256" key="1">
    <source>
        <dbReference type="ARBA" id="ARBA00004886"/>
    </source>
</evidence>
<feature type="domain" description="Metallo-beta-lactamase" evidence="7">
    <location>
        <begin position="51"/>
        <end position="271"/>
    </location>
</feature>
<evidence type="ECO:0000256" key="4">
    <source>
        <dbReference type="ARBA" id="ARBA00022448"/>
    </source>
</evidence>
<dbReference type="InterPro" id="IPR036866">
    <property type="entry name" value="RibonucZ/Hydroxyglut_hydro"/>
</dbReference>
<evidence type="ECO:0000256" key="5">
    <source>
        <dbReference type="ARBA" id="ARBA00022905"/>
    </source>
</evidence>
<evidence type="ECO:0000313" key="8">
    <source>
        <dbReference type="EMBL" id="RJF80582.1"/>
    </source>
</evidence>
<evidence type="ECO:0000256" key="6">
    <source>
        <dbReference type="HAMAP-Rule" id="MF_00653"/>
    </source>
</evidence>
<dbReference type="Pfam" id="PF12706">
    <property type="entry name" value="Lactamase_B_2"/>
    <property type="match status" value="1"/>
</dbReference>